<dbReference type="InterPro" id="IPR008490">
    <property type="entry name" value="Transposase_InsH_N"/>
</dbReference>
<evidence type="ECO:0000313" key="3">
    <source>
        <dbReference type="EMBL" id="MBB5108365.1"/>
    </source>
</evidence>
<dbReference type="EMBL" id="CP023690">
    <property type="protein sequence ID" value="QEV58613.1"/>
    <property type="molecule type" value="Genomic_DNA"/>
</dbReference>
<reference evidence="4 5" key="1">
    <citation type="submission" date="2017-09" db="EMBL/GenBank/DDBJ databases">
        <authorList>
            <person name="Lee N."/>
            <person name="Cho B.-K."/>
        </authorList>
    </citation>
    <scope>NUCLEOTIDE SEQUENCE [LARGE SCALE GENOMIC DNA]</scope>
    <source>
        <strain evidence="4 5">ATCC 27465</strain>
    </source>
</reference>
<proteinExistence type="predicted"/>
<dbReference type="EMBL" id="JACHJD010000018">
    <property type="protein sequence ID" value="MBB5108365.1"/>
    <property type="molecule type" value="Genomic_DNA"/>
</dbReference>
<dbReference type="OrthoDB" id="4334464at2"/>
<evidence type="ECO:0000313" key="4">
    <source>
        <dbReference type="EMBL" id="QEV58613.1"/>
    </source>
</evidence>
<evidence type="ECO:0000259" key="2">
    <source>
        <dbReference type="Pfam" id="PF13751"/>
    </source>
</evidence>
<dbReference type="NCBIfam" id="NF033551">
    <property type="entry name" value="transpos_IS1182"/>
    <property type="match status" value="1"/>
</dbReference>
<dbReference type="PANTHER" id="PTHR35604">
    <property type="entry name" value="TRANSPOSASE INSH FOR INSERTION SEQUENCE ELEMENT IS5A-RELATED"/>
    <property type="match status" value="1"/>
</dbReference>
<dbReference type="KEGG" id="sspb:CP982_07680"/>
<dbReference type="Proteomes" id="UP000326505">
    <property type="component" value="Chromosome"/>
</dbReference>
<dbReference type="Pfam" id="PF13751">
    <property type="entry name" value="DDE_Tnp_1_6"/>
    <property type="match status" value="1"/>
</dbReference>
<organism evidence="4 5">
    <name type="scientific">Streptomyces spectabilis</name>
    <dbReference type="NCBI Taxonomy" id="68270"/>
    <lineage>
        <taxon>Bacteria</taxon>
        <taxon>Bacillati</taxon>
        <taxon>Actinomycetota</taxon>
        <taxon>Actinomycetes</taxon>
        <taxon>Kitasatosporales</taxon>
        <taxon>Streptomycetaceae</taxon>
        <taxon>Streptomyces</taxon>
    </lineage>
</organism>
<gene>
    <name evidence="4" type="ORF">CP982_07680</name>
    <name evidence="3" type="ORF">FHS40_007486</name>
</gene>
<evidence type="ECO:0000313" key="6">
    <source>
        <dbReference type="Proteomes" id="UP000549009"/>
    </source>
</evidence>
<name>A0A5P2X0R9_STRST</name>
<dbReference type="Proteomes" id="UP000549009">
    <property type="component" value="Unassembled WGS sequence"/>
</dbReference>
<dbReference type="PANTHER" id="PTHR35604:SF2">
    <property type="entry name" value="TRANSPOSASE INSH FOR INSERTION SEQUENCE ELEMENT IS5A-RELATED"/>
    <property type="match status" value="1"/>
</dbReference>
<reference evidence="3 6" key="2">
    <citation type="submission" date="2020-08" db="EMBL/GenBank/DDBJ databases">
        <title>Genomic Encyclopedia of Type Strains, Phase III (KMG-III): the genomes of soil and plant-associated and newly described type strains.</title>
        <authorList>
            <person name="Whitman W."/>
        </authorList>
    </citation>
    <scope>NUCLEOTIDE SEQUENCE [LARGE SCALE GENOMIC DNA]</scope>
    <source>
        <strain evidence="3 6">CECT 3146</strain>
    </source>
</reference>
<dbReference type="InterPro" id="IPR025668">
    <property type="entry name" value="Tnp_DDE_dom"/>
</dbReference>
<protein>
    <submittedName>
        <fullName evidence="3 4">Transposase</fullName>
    </submittedName>
</protein>
<feature type="domain" description="Transposase DDE" evidence="2">
    <location>
        <begin position="402"/>
        <end position="530"/>
    </location>
</feature>
<evidence type="ECO:0000313" key="5">
    <source>
        <dbReference type="Proteomes" id="UP000326505"/>
    </source>
</evidence>
<dbReference type="RefSeq" id="WP_150509817.1">
    <property type="nucleotide sequence ID" value="NZ_BMSQ01000020.1"/>
</dbReference>
<dbReference type="InterPro" id="IPR047629">
    <property type="entry name" value="IS1182_transpos"/>
</dbReference>
<sequence length="565" mass="62632">MSLRVREPQEVPAETVRVARAAFPKGSLAIRVRDELGVLFCDEEFVGLFPTRGKPAWSPGRLAFVLVWQFVEGLTDRQAAEAVRARIDVKYALGLELSDPGFDYSVLSEFRDRLIAAEAGRQVLNGILDAARKRGLLKPGGRARTDSTHVHGAARELNWLEHVAETLRSALNALAEVAPEWLVEVAEPDWFRHYATRAEESRFPQARSERTEVGLRIGADGMRLLKAVACADGADRLRVLPEVEALRQVWVQHFHLVEGEVARRGPKDRPPSALRLVSPYDIEARCGRKNETRWDGYKVHLTETCEPDAVHLITNVVTTTGAVSDDRMAVVVHNGLAAHGLLPTEHWVDAGYANGPALTAARRDHGVELHGPLKAVTNAQSQGEAVFGQEAFVIDWDNQHVTCPAGHTSTVWRQARSQQGAPVIRVQFSPGDCTPCPLRPECTHSNVAARKLPRRDLTLRPWAEYEVLHRARALQQTDEWKERYKIRAGVEGTIAQGVLRCGLRRSRYRGLSKTSLQHQLTGAAINLARIDANLTGTPRARTRTSHFAALRPAEQLDGAKQHGPN</sequence>
<dbReference type="Pfam" id="PF05598">
    <property type="entry name" value="DUF772"/>
    <property type="match status" value="1"/>
</dbReference>
<evidence type="ECO:0000259" key="1">
    <source>
        <dbReference type="Pfam" id="PF05598"/>
    </source>
</evidence>
<keyword evidence="6" id="KW-1185">Reference proteome</keyword>
<dbReference type="AlphaFoldDB" id="A0A5P2X0R9"/>
<accession>A0A5P2X0R9</accession>
<feature type="domain" description="Transposase InsH N-terminal" evidence="1">
    <location>
        <begin position="21"/>
        <end position="113"/>
    </location>
</feature>